<comment type="caution">
    <text evidence="1">The sequence shown here is derived from an EMBL/GenBank/DDBJ whole genome shotgun (WGS) entry which is preliminary data.</text>
</comment>
<protein>
    <submittedName>
        <fullName evidence="1">Uncharacterized protein</fullName>
    </submittedName>
</protein>
<evidence type="ECO:0000313" key="1">
    <source>
        <dbReference type="EMBL" id="MBC9718867.1"/>
    </source>
</evidence>
<reference evidence="1 2" key="1">
    <citation type="submission" date="2020-08" db="EMBL/GenBank/DDBJ databases">
        <title>Genemic of Streptomyces polyaspartic.</title>
        <authorList>
            <person name="Liu W."/>
        </authorList>
    </citation>
    <scope>NUCLEOTIDE SEQUENCE [LARGE SCALE GENOMIC DNA]</scope>
    <source>
        <strain evidence="1 2">TRM66268-LWL</strain>
    </source>
</reference>
<sequence>MQLREELVELLGYAEAGSGITLSALIGEFAGPYSVRQVRAVLDEIGAQSVIVQQASDATRSRIAYRLPDPVAL</sequence>
<gene>
    <name evidence="1" type="ORF">H9Y04_40700</name>
</gene>
<keyword evidence="2" id="KW-1185">Reference proteome</keyword>
<accession>A0ABR7STP8</accession>
<name>A0ABR7STP8_9ACTN</name>
<organism evidence="1 2">
    <name type="scientific">Streptomyces polyasparticus</name>
    <dbReference type="NCBI Taxonomy" id="2767826"/>
    <lineage>
        <taxon>Bacteria</taxon>
        <taxon>Bacillati</taxon>
        <taxon>Actinomycetota</taxon>
        <taxon>Actinomycetes</taxon>
        <taxon>Kitasatosporales</taxon>
        <taxon>Streptomycetaceae</taxon>
        <taxon>Streptomyces</taxon>
    </lineage>
</organism>
<dbReference type="Proteomes" id="UP000642284">
    <property type="component" value="Unassembled WGS sequence"/>
</dbReference>
<dbReference type="EMBL" id="JACTVJ010000030">
    <property type="protein sequence ID" value="MBC9718867.1"/>
    <property type="molecule type" value="Genomic_DNA"/>
</dbReference>
<dbReference type="RefSeq" id="WP_187819295.1">
    <property type="nucleotide sequence ID" value="NZ_JACTVJ010000030.1"/>
</dbReference>
<proteinExistence type="predicted"/>
<evidence type="ECO:0000313" key="2">
    <source>
        <dbReference type="Proteomes" id="UP000642284"/>
    </source>
</evidence>